<dbReference type="EMBL" id="LR743592">
    <property type="protein sequence ID" value="CAA2619866.1"/>
    <property type="molecule type" value="Genomic_DNA"/>
</dbReference>
<evidence type="ECO:0000313" key="2">
    <source>
        <dbReference type="Proteomes" id="UP001189122"/>
    </source>
</evidence>
<dbReference type="EMBL" id="CACRZD030000005">
    <property type="protein sequence ID" value="CAA6659613.1"/>
    <property type="molecule type" value="Genomic_DNA"/>
</dbReference>
<name>A0A7I8IQ36_SPIIN</name>
<reference evidence="1 2" key="1">
    <citation type="submission" date="2019-12" db="EMBL/GenBank/DDBJ databases">
        <authorList>
            <person name="Scholz U."/>
            <person name="Mascher M."/>
            <person name="Fiebig A."/>
        </authorList>
    </citation>
    <scope>NUCLEOTIDE SEQUENCE</scope>
</reference>
<protein>
    <submittedName>
        <fullName evidence="1">Uncharacterized protein</fullName>
    </submittedName>
</protein>
<evidence type="ECO:0000313" key="1">
    <source>
        <dbReference type="EMBL" id="CAA2619866.1"/>
    </source>
</evidence>
<accession>A0A7I8IQ36</accession>
<dbReference type="Proteomes" id="UP001189122">
    <property type="component" value="Unassembled WGS sequence"/>
</dbReference>
<sequence>MLSPWMMTLVTYCTVMQGPPAMCTVEPRPSMVL</sequence>
<organism evidence="1">
    <name type="scientific">Spirodela intermedia</name>
    <name type="common">Intermediate duckweed</name>
    <dbReference type="NCBI Taxonomy" id="51605"/>
    <lineage>
        <taxon>Eukaryota</taxon>
        <taxon>Viridiplantae</taxon>
        <taxon>Streptophyta</taxon>
        <taxon>Embryophyta</taxon>
        <taxon>Tracheophyta</taxon>
        <taxon>Spermatophyta</taxon>
        <taxon>Magnoliopsida</taxon>
        <taxon>Liliopsida</taxon>
        <taxon>Araceae</taxon>
        <taxon>Lemnoideae</taxon>
        <taxon>Spirodela</taxon>
    </lineage>
</organism>
<keyword evidence="2" id="KW-1185">Reference proteome</keyword>
<dbReference type="AlphaFoldDB" id="A0A7I8IQ36"/>
<gene>
    <name evidence="1" type="ORF">SI7747_05006035</name>
</gene>
<proteinExistence type="predicted"/>